<gene>
    <name evidence="2" type="ORF">Nepgr_018926</name>
</gene>
<evidence type="ECO:0000256" key="1">
    <source>
        <dbReference type="SAM" id="MobiDB-lite"/>
    </source>
</evidence>
<sequence length="93" mass="10821">MKKIETQRRRLMEAADKPIAHRLLLICRMPNILFLGLLIWPLTPEALSHSCFFPQAKKRAELAKENAEEISIDNPLDNYQHLSEEATQEVHEE</sequence>
<comment type="caution">
    <text evidence="2">The sequence shown here is derived from an EMBL/GenBank/DDBJ whole genome shotgun (WGS) entry which is preliminary data.</text>
</comment>
<accession>A0AAD3XUR1</accession>
<dbReference type="EMBL" id="BSYO01000017">
    <property type="protein sequence ID" value="GMH17085.1"/>
    <property type="molecule type" value="Genomic_DNA"/>
</dbReference>
<feature type="compositionally biased region" description="Basic and acidic residues" evidence="1">
    <location>
        <begin position="82"/>
        <end position="93"/>
    </location>
</feature>
<dbReference type="Proteomes" id="UP001279734">
    <property type="component" value="Unassembled WGS sequence"/>
</dbReference>
<reference evidence="2" key="1">
    <citation type="submission" date="2023-05" db="EMBL/GenBank/DDBJ databases">
        <title>Nepenthes gracilis genome sequencing.</title>
        <authorList>
            <person name="Fukushima K."/>
        </authorList>
    </citation>
    <scope>NUCLEOTIDE SEQUENCE</scope>
    <source>
        <strain evidence="2">SING2019-196</strain>
    </source>
</reference>
<dbReference type="AlphaFoldDB" id="A0AAD3XUR1"/>
<feature type="region of interest" description="Disordered" evidence="1">
    <location>
        <begin position="72"/>
        <end position="93"/>
    </location>
</feature>
<evidence type="ECO:0000313" key="3">
    <source>
        <dbReference type="Proteomes" id="UP001279734"/>
    </source>
</evidence>
<name>A0AAD3XUR1_NEPGR</name>
<keyword evidence="3" id="KW-1185">Reference proteome</keyword>
<evidence type="ECO:0000313" key="2">
    <source>
        <dbReference type="EMBL" id="GMH17085.1"/>
    </source>
</evidence>
<organism evidence="2 3">
    <name type="scientific">Nepenthes gracilis</name>
    <name type="common">Slender pitcher plant</name>
    <dbReference type="NCBI Taxonomy" id="150966"/>
    <lineage>
        <taxon>Eukaryota</taxon>
        <taxon>Viridiplantae</taxon>
        <taxon>Streptophyta</taxon>
        <taxon>Embryophyta</taxon>
        <taxon>Tracheophyta</taxon>
        <taxon>Spermatophyta</taxon>
        <taxon>Magnoliopsida</taxon>
        <taxon>eudicotyledons</taxon>
        <taxon>Gunneridae</taxon>
        <taxon>Pentapetalae</taxon>
        <taxon>Caryophyllales</taxon>
        <taxon>Nepenthaceae</taxon>
        <taxon>Nepenthes</taxon>
    </lineage>
</organism>
<protein>
    <submittedName>
        <fullName evidence="2">Uncharacterized protein</fullName>
    </submittedName>
</protein>
<proteinExistence type="predicted"/>